<dbReference type="InterPro" id="IPR033199">
    <property type="entry name" value="DDAH-like"/>
</dbReference>
<dbReference type="Gene3D" id="3.75.10.10">
    <property type="entry name" value="L-arginine/glycine Amidinotransferase, Chain A"/>
    <property type="match status" value="1"/>
</dbReference>
<name>A0A7R9KYK7_9ACAR</name>
<dbReference type="GO" id="GO:0016403">
    <property type="term" value="F:dimethylargininase activity"/>
    <property type="evidence" value="ECO:0007669"/>
    <property type="project" value="TreeGrafter"/>
</dbReference>
<protein>
    <recommendedName>
        <fullName evidence="5">Dimethylargininase</fullName>
    </recommendedName>
</protein>
<reference evidence="3" key="1">
    <citation type="submission" date="2020-11" db="EMBL/GenBank/DDBJ databases">
        <authorList>
            <person name="Tran Van P."/>
        </authorList>
    </citation>
    <scope>NUCLEOTIDE SEQUENCE</scope>
</reference>
<accession>A0A7R9KYK7</accession>
<dbReference type="Pfam" id="PF19420">
    <property type="entry name" value="DDAH_eukar"/>
    <property type="match status" value="1"/>
</dbReference>
<gene>
    <name evidence="3" type="ORF">OSB1V03_LOCUS12258</name>
</gene>
<keyword evidence="2" id="KW-0378">Hydrolase</keyword>
<dbReference type="SUPFAM" id="SSF55909">
    <property type="entry name" value="Pentein"/>
    <property type="match status" value="1"/>
</dbReference>
<dbReference type="EMBL" id="CAJPIZ010010072">
    <property type="protein sequence ID" value="CAG2112279.1"/>
    <property type="molecule type" value="Genomic_DNA"/>
</dbReference>
<evidence type="ECO:0000313" key="3">
    <source>
        <dbReference type="EMBL" id="CAD7631849.1"/>
    </source>
</evidence>
<dbReference type="AlphaFoldDB" id="A0A7R9KYK7"/>
<dbReference type="PANTHER" id="PTHR12737:SF9">
    <property type="entry name" value="DIMETHYLARGININASE"/>
    <property type="match status" value="1"/>
</dbReference>
<proteinExistence type="inferred from homology"/>
<sequence>MSAYGQYSHALVSRVPNSIVNAQNIGDPIKLYDAVEQHNTYVNTLKACGLTVIELPADEQFPDSVYVEDPVVIIDGVALICKIGHPTREDEVIRVRKVLRELGVPCLEITDPKAVLDGGDVRFTGREILVGISKDRTNYCGVKALEKAFPQYPVVAVRVPDNLLHFTGCMSMVGPDVMCISSTPEGQEIQRFTDQNIRM</sequence>
<dbReference type="GO" id="GO:0006525">
    <property type="term" value="P:arginine metabolic process"/>
    <property type="evidence" value="ECO:0007669"/>
    <property type="project" value="TreeGrafter"/>
</dbReference>
<dbReference type="EMBL" id="OC864647">
    <property type="protein sequence ID" value="CAD7631849.1"/>
    <property type="molecule type" value="Genomic_DNA"/>
</dbReference>
<dbReference type="OrthoDB" id="6483081at2759"/>
<keyword evidence="4" id="KW-1185">Reference proteome</keyword>
<organism evidence="3">
    <name type="scientific">Medioppia subpectinata</name>
    <dbReference type="NCBI Taxonomy" id="1979941"/>
    <lineage>
        <taxon>Eukaryota</taxon>
        <taxon>Metazoa</taxon>
        <taxon>Ecdysozoa</taxon>
        <taxon>Arthropoda</taxon>
        <taxon>Chelicerata</taxon>
        <taxon>Arachnida</taxon>
        <taxon>Acari</taxon>
        <taxon>Acariformes</taxon>
        <taxon>Sarcoptiformes</taxon>
        <taxon>Oribatida</taxon>
        <taxon>Brachypylina</taxon>
        <taxon>Oppioidea</taxon>
        <taxon>Oppiidae</taxon>
        <taxon>Medioppia</taxon>
    </lineage>
</organism>
<dbReference type="Proteomes" id="UP000759131">
    <property type="component" value="Unassembled WGS sequence"/>
</dbReference>
<evidence type="ECO:0000313" key="4">
    <source>
        <dbReference type="Proteomes" id="UP000759131"/>
    </source>
</evidence>
<evidence type="ECO:0000256" key="1">
    <source>
        <dbReference type="ARBA" id="ARBA00008532"/>
    </source>
</evidence>
<dbReference type="PANTHER" id="PTHR12737">
    <property type="entry name" value="DIMETHYLARGININE DIMETHYLAMINOHYDROLASE"/>
    <property type="match status" value="1"/>
</dbReference>
<dbReference type="GO" id="GO:0045429">
    <property type="term" value="P:positive regulation of nitric oxide biosynthetic process"/>
    <property type="evidence" value="ECO:0007669"/>
    <property type="project" value="TreeGrafter"/>
</dbReference>
<comment type="similarity">
    <text evidence="1">Belongs to the DDAH family.</text>
</comment>
<evidence type="ECO:0008006" key="5">
    <source>
        <dbReference type="Google" id="ProtNLM"/>
    </source>
</evidence>
<evidence type="ECO:0000256" key="2">
    <source>
        <dbReference type="ARBA" id="ARBA00022801"/>
    </source>
</evidence>
<dbReference type="GO" id="GO:0000052">
    <property type="term" value="P:citrulline metabolic process"/>
    <property type="evidence" value="ECO:0007669"/>
    <property type="project" value="TreeGrafter"/>
</dbReference>
<dbReference type="GO" id="GO:0016597">
    <property type="term" value="F:amino acid binding"/>
    <property type="evidence" value="ECO:0007669"/>
    <property type="project" value="TreeGrafter"/>
</dbReference>